<evidence type="ECO:0000259" key="1">
    <source>
        <dbReference type="Pfam" id="PF08291"/>
    </source>
</evidence>
<name>A0ABW8NNB5_9GAMM</name>
<keyword evidence="2" id="KW-0121">Carboxypeptidase</keyword>
<evidence type="ECO:0000313" key="2">
    <source>
        <dbReference type="EMBL" id="MFK4754366.1"/>
    </source>
</evidence>
<organism evidence="2 3">
    <name type="scientific">Oceanobacter antarcticus</name>
    <dbReference type="NCBI Taxonomy" id="3133425"/>
    <lineage>
        <taxon>Bacteria</taxon>
        <taxon>Pseudomonadati</taxon>
        <taxon>Pseudomonadota</taxon>
        <taxon>Gammaproteobacteria</taxon>
        <taxon>Oceanospirillales</taxon>
        <taxon>Oceanospirillaceae</taxon>
        <taxon>Oceanobacter</taxon>
    </lineage>
</organism>
<keyword evidence="2" id="KW-0378">Hydrolase</keyword>
<dbReference type="RefSeq" id="WP_416207241.1">
    <property type="nucleotide sequence ID" value="NZ_JBBKTX010000029.1"/>
</dbReference>
<dbReference type="EMBL" id="JBBKTX010000029">
    <property type="protein sequence ID" value="MFK4754366.1"/>
    <property type="molecule type" value="Genomic_DNA"/>
</dbReference>
<evidence type="ECO:0000313" key="3">
    <source>
        <dbReference type="Proteomes" id="UP001620597"/>
    </source>
</evidence>
<dbReference type="InterPro" id="IPR009045">
    <property type="entry name" value="Zn_M74/Hedgehog-like"/>
</dbReference>
<comment type="caution">
    <text evidence="2">The sequence shown here is derived from an EMBL/GenBank/DDBJ whole genome shotgun (WGS) entry which is preliminary data.</text>
</comment>
<accession>A0ABW8NNB5</accession>
<dbReference type="Gene3D" id="3.30.1380.10">
    <property type="match status" value="1"/>
</dbReference>
<feature type="domain" description="Peptidase M15A C-terminal" evidence="1">
    <location>
        <begin position="6"/>
        <end position="95"/>
    </location>
</feature>
<reference evidence="2 3" key="1">
    <citation type="submission" date="2024-03" db="EMBL/GenBank/DDBJ databases">
        <title>High-quality draft genome sequence of Oceanobacter sp. wDCs-4.</title>
        <authorList>
            <person name="Dong C."/>
        </authorList>
    </citation>
    <scope>NUCLEOTIDE SEQUENCE [LARGE SCALE GENOMIC DNA]</scope>
    <source>
        <strain evidence="3">wDCs-4</strain>
    </source>
</reference>
<sequence>MQLSKHFSLHEFLVSQTAEREGGEMLARQNAPSDQVVSNLGYLVTSSLEPLRTLLDTPMSINSGYRCELLNSHIGSKSTSQHVVGQAADVALSSQILESSRHTRYRRIIEHKVRDRIGRSIRADASANFYLFATAVMYLHELDIDQLIHEYGDDGQPAWVHISASQSHNRRQILRINRDSTELITLEQALALGC</sequence>
<dbReference type="SUPFAM" id="SSF55166">
    <property type="entry name" value="Hedgehog/DD-peptidase"/>
    <property type="match status" value="1"/>
</dbReference>
<dbReference type="InterPro" id="IPR013230">
    <property type="entry name" value="Peptidase_M15A_C"/>
</dbReference>
<protein>
    <submittedName>
        <fullName evidence="2">D-Ala-D-Ala carboxypeptidase family metallohydrolase</fullName>
    </submittedName>
</protein>
<dbReference type="Pfam" id="PF08291">
    <property type="entry name" value="Peptidase_M15_3"/>
    <property type="match status" value="1"/>
</dbReference>
<keyword evidence="3" id="KW-1185">Reference proteome</keyword>
<gene>
    <name evidence="2" type="ORF">WG929_18320</name>
</gene>
<proteinExistence type="predicted"/>
<keyword evidence="2" id="KW-0645">Protease</keyword>
<dbReference type="GO" id="GO:0004180">
    <property type="term" value="F:carboxypeptidase activity"/>
    <property type="evidence" value="ECO:0007669"/>
    <property type="project" value="UniProtKB-KW"/>
</dbReference>
<dbReference type="Proteomes" id="UP001620597">
    <property type="component" value="Unassembled WGS sequence"/>
</dbReference>